<dbReference type="Proteomes" id="UP000887540">
    <property type="component" value="Unplaced"/>
</dbReference>
<evidence type="ECO:0000313" key="2">
    <source>
        <dbReference type="Proteomes" id="UP000887540"/>
    </source>
</evidence>
<dbReference type="CDD" id="cd03193">
    <property type="entry name" value="GST_C_Metaxin"/>
    <property type="match status" value="1"/>
</dbReference>
<feature type="domain" description="Metaxin glutathione S-transferase" evidence="1">
    <location>
        <begin position="72"/>
        <end position="133"/>
    </location>
</feature>
<dbReference type="PANTHER" id="PTHR12289">
    <property type="entry name" value="METAXIN RELATED"/>
    <property type="match status" value="1"/>
</dbReference>
<dbReference type="InterPro" id="IPR050931">
    <property type="entry name" value="Mito_Protein_Transport_Metaxin"/>
</dbReference>
<evidence type="ECO:0000313" key="3">
    <source>
        <dbReference type="WBParaSite" id="ACRNAN_scaffold4362.g24902.t1"/>
    </source>
</evidence>
<dbReference type="Pfam" id="PF17171">
    <property type="entry name" value="GST_C_6"/>
    <property type="match status" value="1"/>
</dbReference>
<accession>A0A914DXU1</accession>
<name>A0A914DXU1_9BILA</name>
<reference evidence="3" key="1">
    <citation type="submission" date="2022-11" db="UniProtKB">
        <authorList>
            <consortium name="WormBaseParasite"/>
        </authorList>
    </citation>
    <scope>IDENTIFICATION</scope>
</reference>
<dbReference type="InterPro" id="IPR033468">
    <property type="entry name" value="Metaxin_GST"/>
</dbReference>
<keyword evidence="2" id="KW-1185">Reference proteome</keyword>
<dbReference type="GO" id="GO:0005737">
    <property type="term" value="C:cytoplasm"/>
    <property type="evidence" value="ECO:0007669"/>
    <property type="project" value="TreeGrafter"/>
</dbReference>
<protein>
    <submittedName>
        <fullName evidence="3">Metaxin glutathione S-transferase domain-containing protein</fullName>
    </submittedName>
</protein>
<dbReference type="InterPro" id="IPR036282">
    <property type="entry name" value="Glutathione-S-Trfase_C_sf"/>
</dbReference>
<sequence>MIESSFFNGANWFKMKCNEAEFAGAILELQFGKSYDFLKRILAPYFKFQFTERYVIEGTGKHSDEEVLNILRSDLRAIETYLGDKDFFFGENSSLIDIVIFSHVAAIYYVRYNHLAKDLIDSEFPTILNHTQKVAKKFFSEFKFGKE</sequence>
<proteinExistence type="predicted"/>
<dbReference type="SUPFAM" id="SSF47616">
    <property type="entry name" value="GST C-terminal domain-like"/>
    <property type="match status" value="1"/>
</dbReference>
<evidence type="ECO:0000259" key="1">
    <source>
        <dbReference type="Pfam" id="PF17171"/>
    </source>
</evidence>
<dbReference type="PANTHER" id="PTHR12289:SF32">
    <property type="entry name" value="GST_C_6 DOMAIN-CONTAINING PROTEIN"/>
    <property type="match status" value="1"/>
</dbReference>
<dbReference type="AlphaFoldDB" id="A0A914DXU1"/>
<dbReference type="Gene3D" id="1.20.1050.10">
    <property type="match status" value="1"/>
</dbReference>
<dbReference type="WBParaSite" id="ACRNAN_scaffold4362.g24902.t1">
    <property type="protein sequence ID" value="ACRNAN_scaffold4362.g24902.t1"/>
    <property type="gene ID" value="ACRNAN_scaffold4362.g24902"/>
</dbReference>
<organism evidence="2 3">
    <name type="scientific">Acrobeloides nanus</name>
    <dbReference type="NCBI Taxonomy" id="290746"/>
    <lineage>
        <taxon>Eukaryota</taxon>
        <taxon>Metazoa</taxon>
        <taxon>Ecdysozoa</taxon>
        <taxon>Nematoda</taxon>
        <taxon>Chromadorea</taxon>
        <taxon>Rhabditida</taxon>
        <taxon>Tylenchina</taxon>
        <taxon>Cephalobomorpha</taxon>
        <taxon>Cephaloboidea</taxon>
        <taxon>Cephalobidae</taxon>
        <taxon>Acrobeloides</taxon>
    </lineage>
</organism>